<feature type="region of interest" description="Disordered" evidence="1">
    <location>
        <begin position="38"/>
        <end position="124"/>
    </location>
</feature>
<reference evidence="2" key="1">
    <citation type="journal article" date="2019" name="bioRxiv">
        <title>The Genome of the Zebra Mussel, Dreissena polymorpha: A Resource for Invasive Species Research.</title>
        <authorList>
            <person name="McCartney M.A."/>
            <person name="Auch B."/>
            <person name="Kono T."/>
            <person name="Mallez S."/>
            <person name="Zhang Y."/>
            <person name="Obille A."/>
            <person name="Becker A."/>
            <person name="Abrahante J.E."/>
            <person name="Garbe J."/>
            <person name="Badalamenti J.P."/>
            <person name="Herman A."/>
            <person name="Mangelson H."/>
            <person name="Liachko I."/>
            <person name="Sullivan S."/>
            <person name="Sone E.D."/>
            <person name="Koren S."/>
            <person name="Silverstein K.A.T."/>
            <person name="Beckman K.B."/>
            <person name="Gohl D.M."/>
        </authorList>
    </citation>
    <scope>NUCLEOTIDE SEQUENCE</scope>
    <source>
        <strain evidence="2">Duluth1</strain>
        <tissue evidence="2">Whole animal</tissue>
    </source>
</reference>
<reference evidence="2" key="2">
    <citation type="submission" date="2020-11" db="EMBL/GenBank/DDBJ databases">
        <authorList>
            <person name="McCartney M.A."/>
            <person name="Auch B."/>
            <person name="Kono T."/>
            <person name="Mallez S."/>
            <person name="Becker A."/>
            <person name="Gohl D.M."/>
            <person name="Silverstein K.A.T."/>
            <person name="Koren S."/>
            <person name="Bechman K.B."/>
            <person name="Herman A."/>
            <person name="Abrahante J.E."/>
            <person name="Garbe J."/>
        </authorList>
    </citation>
    <scope>NUCLEOTIDE SEQUENCE</scope>
    <source>
        <strain evidence="2">Duluth1</strain>
        <tissue evidence="2">Whole animal</tissue>
    </source>
</reference>
<dbReference type="AlphaFoldDB" id="A0A9D4LMX3"/>
<organism evidence="2 3">
    <name type="scientific">Dreissena polymorpha</name>
    <name type="common">Zebra mussel</name>
    <name type="synonym">Mytilus polymorpha</name>
    <dbReference type="NCBI Taxonomy" id="45954"/>
    <lineage>
        <taxon>Eukaryota</taxon>
        <taxon>Metazoa</taxon>
        <taxon>Spiralia</taxon>
        <taxon>Lophotrochozoa</taxon>
        <taxon>Mollusca</taxon>
        <taxon>Bivalvia</taxon>
        <taxon>Autobranchia</taxon>
        <taxon>Heteroconchia</taxon>
        <taxon>Euheterodonta</taxon>
        <taxon>Imparidentia</taxon>
        <taxon>Neoheterodontei</taxon>
        <taxon>Myida</taxon>
        <taxon>Dreissenoidea</taxon>
        <taxon>Dreissenidae</taxon>
        <taxon>Dreissena</taxon>
    </lineage>
</organism>
<comment type="caution">
    <text evidence="2">The sequence shown here is derived from an EMBL/GenBank/DDBJ whole genome shotgun (WGS) entry which is preliminary data.</text>
</comment>
<evidence type="ECO:0000313" key="2">
    <source>
        <dbReference type="EMBL" id="KAH3861740.1"/>
    </source>
</evidence>
<evidence type="ECO:0000313" key="3">
    <source>
        <dbReference type="Proteomes" id="UP000828390"/>
    </source>
</evidence>
<sequence length="150" mass="16401">MCSLCTVVVVYLSGAEEEFVGCLCPSVSRGALYLVSVPREQSTPPPPHPSEPEPPPPTPCARILPRPEPPAAGASRDKHPHPPSCCARQQISQEPTKECHTTPPGATIVHSHPPAKHPDPASHPDHASGWAEFYLFYLFYLFQFNFCLLI</sequence>
<evidence type="ECO:0000256" key="1">
    <source>
        <dbReference type="SAM" id="MobiDB-lite"/>
    </source>
</evidence>
<gene>
    <name evidence="2" type="ORF">DPMN_024674</name>
</gene>
<feature type="compositionally biased region" description="Pro residues" evidence="1">
    <location>
        <begin position="43"/>
        <end position="59"/>
    </location>
</feature>
<dbReference type="EMBL" id="JAIWYP010000002">
    <property type="protein sequence ID" value="KAH3861740.1"/>
    <property type="molecule type" value="Genomic_DNA"/>
</dbReference>
<keyword evidence="3" id="KW-1185">Reference proteome</keyword>
<dbReference type="Proteomes" id="UP000828390">
    <property type="component" value="Unassembled WGS sequence"/>
</dbReference>
<proteinExistence type="predicted"/>
<accession>A0A9D4LMX3</accession>
<protein>
    <submittedName>
        <fullName evidence="2">Uncharacterized protein</fullName>
    </submittedName>
</protein>
<name>A0A9D4LMX3_DREPO</name>